<evidence type="ECO:0000256" key="4">
    <source>
        <dbReference type="PROSITE-ProRule" id="PRU01363"/>
    </source>
</evidence>
<dbReference type="InParanoid" id="A0A2H3CV65"/>
<feature type="region of interest" description="C-terminal hotdog fold" evidence="4">
    <location>
        <begin position="338"/>
        <end position="488"/>
    </location>
</feature>
<dbReference type="InterPro" id="IPR049900">
    <property type="entry name" value="PKS_mFAS_DH"/>
</dbReference>
<feature type="domain" description="Carrier" evidence="5">
    <location>
        <begin position="517"/>
        <end position="592"/>
    </location>
</feature>
<keyword evidence="8" id="KW-1185">Reference proteome</keyword>
<evidence type="ECO:0000259" key="6">
    <source>
        <dbReference type="PROSITE" id="PS52019"/>
    </source>
</evidence>
<sequence>MARATGLRYSSGPIGQLDALKAHLYQAVHYKNVCLKVPFGCHISAMQPLLEEFGALAKCVTLHAPKIPVISNPLGRLIREGDKSFNAEYYLSHCADPVQFESGISALIDDASFTDIAAWIELGPHPTTLPMLTVHSGVSKEALLVSSLKKRQDDGLTLSSSLSQLYTSNKSKFWVAWKEDSPAPASSTEGSTASTEPFNPVNDFGMLQSWAQFPSAQIAIFETPISLLKTSITGHSSKAHLSLPLQGSHSALFNIDYMKPLVYSKDVARVVKTTIAINIDGSGTFTFESYADSEPESVHCSGQFRPLLVIDATTKFNRMAPVVSRRTAAICSGDDGEAEVFTTRTAYEIIFTRVVRYAKEYHTMKNVTISKNGMEGYAVVKLPKDHDKSKFVVHPVFMDTMLHVAGSLANMQGGDNDAYICSKVKSVKAAPSLISNDATYGVFFVNAWVESEGLMLSDAIAVDISGHGQIVAQLKGMCFKKLRLNTLQHSLAMHAGHNYRGCACPWTPFFFRAKRSVDVQNTVLDIAGNICGIEISAPDVNADLETYGVDSLMSIEILHKFEESFLQMQFDATIFSTCTNITELVREISAMVGSQATTAVNTPKTASTPELTLQGDVSQSTEISSVLLELISSFTGLNQNADADTAYGLDKSLFIPLFSKLQTLFPDVTLDPRPSVCSTIGELLDEVTAQVQAESSSLSPDLVDTKPIFVSVLGLDESDIQDDTEFETIGLDSLPLSKLFMLFR</sequence>
<gene>
    <name evidence="7" type="ORF">ARMGADRAFT_1090386</name>
</gene>
<protein>
    <submittedName>
        <fullName evidence="7">Uncharacterized protein</fullName>
    </submittedName>
</protein>
<dbReference type="InterPro" id="IPR016035">
    <property type="entry name" value="Acyl_Trfase/lysoPLipase"/>
</dbReference>
<dbReference type="PROSITE" id="PS52019">
    <property type="entry name" value="PKS_MFAS_DH"/>
    <property type="match status" value="1"/>
</dbReference>
<dbReference type="InterPro" id="IPR042104">
    <property type="entry name" value="PKS_dehydratase_sf"/>
</dbReference>
<dbReference type="EMBL" id="KZ293718">
    <property type="protein sequence ID" value="PBK82328.1"/>
    <property type="molecule type" value="Genomic_DNA"/>
</dbReference>
<dbReference type="InterPro" id="IPR014043">
    <property type="entry name" value="Acyl_transferase_dom"/>
</dbReference>
<dbReference type="PANTHER" id="PTHR45681:SF6">
    <property type="entry name" value="POLYKETIDE SYNTHASE 37"/>
    <property type="match status" value="1"/>
</dbReference>
<dbReference type="GO" id="GO:0016740">
    <property type="term" value="F:transferase activity"/>
    <property type="evidence" value="ECO:0007669"/>
    <property type="project" value="UniProtKB-KW"/>
</dbReference>
<dbReference type="Gene3D" id="3.40.366.10">
    <property type="entry name" value="Malonyl-Coenzyme A Acyl Carrier Protein, domain 2"/>
    <property type="match status" value="1"/>
</dbReference>
<dbReference type="PANTHER" id="PTHR45681">
    <property type="entry name" value="POLYKETIDE SYNTHASE 44-RELATED"/>
    <property type="match status" value="1"/>
</dbReference>
<evidence type="ECO:0000256" key="1">
    <source>
        <dbReference type="ARBA" id="ARBA00022450"/>
    </source>
</evidence>
<dbReference type="PROSITE" id="PS00012">
    <property type="entry name" value="PHOSPHOPANTETHEINE"/>
    <property type="match status" value="1"/>
</dbReference>
<evidence type="ECO:0000259" key="5">
    <source>
        <dbReference type="PROSITE" id="PS50075"/>
    </source>
</evidence>
<dbReference type="Gene3D" id="3.10.129.110">
    <property type="entry name" value="Polyketide synthase dehydratase"/>
    <property type="match status" value="1"/>
</dbReference>
<dbReference type="InterPro" id="IPR009081">
    <property type="entry name" value="PP-bd_ACP"/>
</dbReference>
<feature type="domain" description="PKS/mFAS DH" evidence="6">
    <location>
        <begin position="181"/>
        <end position="488"/>
    </location>
</feature>
<dbReference type="AlphaFoldDB" id="A0A2H3CV65"/>
<dbReference type="Proteomes" id="UP000217790">
    <property type="component" value="Unassembled WGS sequence"/>
</dbReference>
<dbReference type="InterPro" id="IPR001227">
    <property type="entry name" value="Ac_transferase_dom_sf"/>
</dbReference>
<evidence type="ECO:0000256" key="2">
    <source>
        <dbReference type="ARBA" id="ARBA00022553"/>
    </source>
</evidence>
<dbReference type="Pfam" id="PF14765">
    <property type="entry name" value="PS-DH"/>
    <property type="match status" value="1"/>
</dbReference>
<comment type="caution">
    <text evidence="4">Lacks conserved residue(s) required for the propagation of feature annotation.</text>
</comment>
<feature type="region of interest" description="N-terminal hotdog fold" evidence="4">
    <location>
        <begin position="181"/>
        <end position="311"/>
    </location>
</feature>
<dbReference type="SUPFAM" id="SSF47336">
    <property type="entry name" value="ACP-like"/>
    <property type="match status" value="1"/>
</dbReference>
<dbReference type="Gene3D" id="3.30.70.250">
    <property type="entry name" value="Malonyl-CoA ACP transacylase, ACP-binding"/>
    <property type="match status" value="1"/>
</dbReference>
<dbReference type="InterPro" id="IPR049551">
    <property type="entry name" value="PKS_DH_C"/>
</dbReference>
<reference evidence="8" key="1">
    <citation type="journal article" date="2017" name="Nat. Ecol. Evol.">
        <title>Genome expansion and lineage-specific genetic innovations in the forest pathogenic fungi Armillaria.</title>
        <authorList>
            <person name="Sipos G."/>
            <person name="Prasanna A.N."/>
            <person name="Walter M.C."/>
            <person name="O'Connor E."/>
            <person name="Balint B."/>
            <person name="Krizsan K."/>
            <person name="Kiss B."/>
            <person name="Hess J."/>
            <person name="Varga T."/>
            <person name="Slot J."/>
            <person name="Riley R."/>
            <person name="Boka B."/>
            <person name="Rigling D."/>
            <person name="Barry K."/>
            <person name="Lee J."/>
            <person name="Mihaltcheva S."/>
            <person name="LaButti K."/>
            <person name="Lipzen A."/>
            <person name="Waldron R."/>
            <person name="Moloney N.M."/>
            <person name="Sperisen C."/>
            <person name="Kredics L."/>
            <person name="Vagvoelgyi C."/>
            <person name="Patrignani A."/>
            <person name="Fitzpatrick D."/>
            <person name="Nagy I."/>
            <person name="Doyle S."/>
            <person name="Anderson J.B."/>
            <person name="Grigoriev I.V."/>
            <person name="Gueldener U."/>
            <person name="Muensterkoetter M."/>
            <person name="Nagy L.G."/>
        </authorList>
    </citation>
    <scope>NUCLEOTIDE SEQUENCE [LARGE SCALE GENOMIC DNA]</scope>
    <source>
        <strain evidence="8">Ar21-2</strain>
    </source>
</reference>
<dbReference type="Gene3D" id="1.10.1200.10">
    <property type="entry name" value="ACP-like"/>
    <property type="match status" value="1"/>
</dbReference>
<evidence type="ECO:0000256" key="3">
    <source>
        <dbReference type="ARBA" id="ARBA00022679"/>
    </source>
</evidence>
<keyword evidence="1" id="KW-0596">Phosphopantetheine</keyword>
<dbReference type="InterPro" id="IPR050444">
    <property type="entry name" value="Polyketide_Synthase"/>
</dbReference>
<dbReference type="SUPFAM" id="SSF52151">
    <property type="entry name" value="FabD/lysophospholipase-like"/>
    <property type="match status" value="1"/>
</dbReference>
<keyword evidence="2" id="KW-0597">Phosphoprotein</keyword>
<dbReference type="Pfam" id="PF00550">
    <property type="entry name" value="PP-binding"/>
    <property type="match status" value="1"/>
</dbReference>
<keyword evidence="3" id="KW-0808">Transferase</keyword>
<evidence type="ECO:0000313" key="8">
    <source>
        <dbReference type="Proteomes" id="UP000217790"/>
    </source>
</evidence>
<dbReference type="PROSITE" id="PS50075">
    <property type="entry name" value="CARRIER"/>
    <property type="match status" value="1"/>
</dbReference>
<organism evidence="7 8">
    <name type="scientific">Armillaria gallica</name>
    <name type="common">Bulbous honey fungus</name>
    <name type="synonym">Armillaria bulbosa</name>
    <dbReference type="NCBI Taxonomy" id="47427"/>
    <lineage>
        <taxon>Eukaryota</taxon>
        <taxon>Fungi</taxon>
        <taxon>Dikarya</taxon>
        <taxon>Basidiomycota</taxon>
        <taxon>Agaricomycotina</taxon>
        <taxon>Agaricomycetes</taxon>
        <taxon>Agaricomycetidae</taxon>
        <taxon>Agaricales</taxon>
        <taxon>Marasmiineae</taxon>
        <taxon>Physalacriaceae</taxon>
        <taxon>Armillaria</taxon>
    </lineage>
</organism>
<dbReference type="SMART" id="SM00827">
    <property type="entry name" value="PKS_AT"/>
    <property type="match status" value="1"/>
</dbReference>
<evidence type="ECO:0000313" key="7">
    <source>
        <dbReference type="EMBL" id="PBK82328.1"/>
    </source>
</evidence>
<dbReference type="InterPro" id="IPR036736">
    <property type="entry name" value="ACP-like_sf"/>
</dbReference>
<dbReference type="OrthoDB" id="329835at2759"/>
<dbReference type="InterPro" id="IPR006162">
    <property type="entry name" value="Ppantetheine_attach_site"/>
</dbReference>
<name>A0A2H3CV65_ARMGA</name>
<accession>A0A2H3CV65</accession>
<proteinExistence type="predicted"/>